<sequence length="1313" mass="140969">MRPRNFENLDIKDLRVTAASKRLRRVVIGASVAYIFIFTPVMAYFIWNYMMAAPDVSRPRQGGSAKQDKMCSNRRLPSLHFALNRAGRHRGGVANGSASPHANDSHSDLTSSGRQLDSVASFLGERNLKLTAGRTILTQANRTAGGGGGHPTSNVVGRQQAAGVEVEQPSGSRAPQATLIRDKDNRVDDSRPESTGVSAAAAAGSLTQQTQQPREPGKQPEAGGQAKPESMGRGEQPSAATGINNLPVQIGRQEMAVGEGPEESSDNDEVRGEPASRTGGKGGGGAVGSGASQDGGRESQMSDVAGAMASALSRGDASLRHSEMELHSLGSQESAQRGEEGRPTLQKTPMIGKNVREMTYVGHKESSVNDAPGEFHPRVYSNRLGKDKVDVLHEGAALIDRKPLHYSIDAKTQDRRGYKGGRAFSSAIGSRTAEELRRLRSEKLKLKLRKFRNMAAQPKGPNVKRGAGLGDVIRKDGHESASQVDIALQKELVQMTERKGRNRGAPLRPSDKGAAANREQNGSAALSAENSGKQRMIEGIPSNNKEANEVLSFAEFFKKHLSPKQRPSKVHDGIDALQGRRLMIDYMTNKKGKDALDEGIAAGGWPEKPEEPPPTKYTLDPYHPYISRRGLGWDFYNPLKPATERNNARDLAEQEFYSPDKPSAELRRRLAGRFLAAPASTSVPFFGFNESSLQGFSGDSRQDRGSAVSGNESASRGLDKVRPAVSAAIRHALSGQKTNAEDIGRGSPEKSVSPNLVGRYDVPEGPVPAVFRYPEEPAVGVPSNGSEQYLADVSGGLAKAGSGSSTEAGRGAPSKSEGNYFRADVKAFPLGSLSRDETPRSRALPSDIGAAGNFTAHASEERADQRHDYGKAPDSSDASPKLVNPRVDRGNLSPESEAPTNRNAMKDGSGSQKQGKREEPPQYGGNNTRAHDDGSPLSGIRASETYKTSENKVVSLKFAGVTSRANATVQRLDASSFAGSRVPERDSAPIQNEGSEFTQNNVRRSASTVNAAIPKLNATEGVWKNTSKVRPGLMNIEPIPIERPEFIAVGDTNATNITTRGPDDDLAALGTHGKEYDDMVPEEERNIFQSALNHSRNAIRLKEDTITDNSSVRLSTPRHNEAQNFEPEVMELTPPRIGLASPTKRELTRSHGAMSSPASPEAGPLATHLSTNETDDLDDVHNHEENYLRIDARAVKKVDAFTEPSNVDIIIQNKVATGSKSRTTAVVLNEVPKVGIPKISGDHVPSAGRDTSNHLSQTIAHSDKGVPVTEARPSVVHTRASTSTQHREKLGLVSSSPNAFAETSPRVTAFTEE</sequence>
<evidence type="ECO:0000313" key="2">
    <source>
        <dbReference type="Proteomes" id="UP000821865"/>
    </source>
</evidence>
<accession>A0ACB8DIP0</accession>
<reference evidence="1" key="1">
    <citation type="submission" date="2020-05" db="EMBL/GenBank/DDBJ databases">
        <title>Large-scale comparative analyses of tick genomes elucidate their genetic diversity and vector capacities.</title>
        <authorList>
            <person name="Jia N."/>
            <person name="Wang J."/>
            <person name="Shi W."/>
            <person name="Du L."/>
            <person name="Sun Y."/>
            <person name="Zhan W."/>
            <person name="Jiang J."/>
            <person name="Wang Q."/>
            <person name="Zhang B."/>
            <person name="Ji P."/>
            <person name="Sakyi L.B."/>
            <person name="Cui X."/>
            <person name="Yuan T."/>
            <person name="Jiang B."/>
            <person name="Yang W."/>
            <person name="Lam T.T.-Y."/>
            <person name="Chang Q."/>
            <person name="Ding S."/>
            <person name="Wang X."/>
            <person name="Zhu J."/>
            <person name="Ruan X."/>
            <person name="Zhao L."/>
            <person name="Wei J."/>
            <person name="Que T."/>
            <person name="Du C."/>
            <person name="Cheng J."/>
            <person name="Dai P."/>
            <person name="Han X."/>
            <person name="Huang E."/>
            <person name="Gao Y."/>
            <person name="Liu J."/>
            <person name="Shao H."/>
            <person name="Ye R."/>
            <person name="Li L."/>
            <person name="Wei W."/>
            <person name="Wang X."/>
            <person name="Wang C."/>
            <person name="Yang T."/>
            <person name="Huo Q."/>
            <person name="Li W."/>
            <person name="Guo W."/>
            <person name="Chen H."/>
            <person name="Zhou L."/>
            <person name="Ni X."/>
            <person name="Tian J."/>
            <person name="Zhou Y."/>
            <person name="Sheng Y."/>
            <person name="Liu T."/>
            <person name="Pan Y."/>
            <person name="Xia L."/>
            <person name="Li J."/>
            <person name="Zhao F."/>
            <person name="Cao W."/>
        </authorList>
    </citation>
    <scope>NUCLEOTIDE SEQUENCE</scope>
    <source>
        <strain evidence="1">Dsil-2018</strain>
    </source>
</reference>
<name>A0ACB8DIP0_DERSI</name>
<gene>
    <name evidence="1" type="ORF">HPB49_007758</name>
</gene>
<proteinExistence type="predicted"/>
<comment type="caution">
    <text evidence="1">The sequence shown here is derived from an EMBL/GenBank/DDBJ whole genome shotgun (WGS) entry which is preliminary data.</text>
</comment>
<dbReference type="Proteomes" id="UP000821865">
    <property type="component" value="Chromosome 11"/>
</dbReference>
<protein>
    <submittedName>
        <fullName evidence="1">Uncharacterized protein</fullName>
    </submittedName>
</protein>
<organism evidence="1 2">
    <name type="scientific">Dermacentor silvarum</name>
    <name type="common">Tick</name>
    <dbReference type="NCBI Taxonomy" id="543639"/>
    <lineage>
        <taxon>Eukaryota</taxon>
        <taxon>Metazoa</taxon>
        <taxon>Ecdysozoa</taxon>
        <taxon>Arthropoda</taxon>
        <taxon>Chelicerata</taxon>
        <taxon>Arachnida</taxon>
        <taxon>Acari</taxon>
        <taxon>Parasitiformes</taxon>
        <taxon>Ixodida</taxon>
        <taxon>Ixodoidea</taxon>
        <taxon>Ixodidae</taxon>
        <taxon>Rhipicephalinae</taxon>
        <taxon>Dermacentor</taxon>
    </lineage>
</organism>
<keyword evidence="2" id="KW-1185">Reference proteome</keyword>
<dbReference type="EMBL" id="CM023480">
    <property type="protein sequence ID" value="KAH7970476.1"/>
    <property type="molecule type" value="Genomic_DNA"/>
</dbReference>
<evidence type="ECO:0000313" key="1">
    <source>
        <dbReference type="EMBL" id="KAH7970476.1"/>
    </source>
</evidence>